<feature type="region of interest" description="Disordered" evidence="7">
    <location>
        <begin position="131"/>
        <end position="190"/>
    </location>
</feature>
<evidence type="ECO:0000256" key="1">
    <source>
        <dbReference type="ARBA" id="ARBA00004123"/>
    </source>
</evidence>
<evidence type="ECO:0000313" key="9">
    <source>
        <dbReference type="EMBL" id="KAK9666098.1"/>
    </source>
</evidence>
<evidence type="ECO:0000256" key="3">
    <source>
        <dbReference type="ARBA" id="ARBA00023015"/>
    </source>
</evidence>
<dbReference type="Gene3D" id="4.10.280.10">
    <property type="entry name" value="Helix-loop-helix DNA-binding domain"/>
    <property type="match status" value="1"/>
</dbReference>
<dbReference type="AlphaFoldDB" id="A0AAW1GSV7"/>
<dbReference type="InterPro" id="IPR011598">
    <property type="entry name" value="bHLH_dom"/>
</dbReference>
<proteinExistence type="predicted"/>
<feature type="compositionally biased region" description="Low complexity" evidence="7">
    <location>
        <begin position="168"/>
        <end position="190"/>
    </location>
</feature>
<reference evidence="9" key="1">
    <citation type="submission" date="2024-03" db="EMBL/GenBank/DDBJ databases">
        <title>WGS assembly of Saponaria officinalis var. Norfolk2.</title>
        <authorList>
            <person name="Jenkins J."/>
            <person name="Shu S."/>
            <person name="Grimwood J."/>
            <person name="Barry K."/>
            <person name="Goodstein D."/>
            <person name="Schmutz J."/>
            <person name="Leebens-Mack J."/>
            <person name="Osbourn A."/>
        </authorList>
    </citation>
    <scope>NUCLEOTIDE SEQUENCE [LARGE SCALE GENOMIC DNA]</scope>
    <source>
        <strain evidence="9">JIC</strain>
    </source>
</reference>
<dbReference type="InterPro" id="IPR036638">
    <property type="entry name" value="HLH_DNA-bd_sf"/>
</dbReference>
<keyword evidence="4" id="KW-0238">DNA-binding</keyword>
<keyword evidence="6" id="KW-0539">Nucleus</keyword>
<evidence type="ECO:0000256" key="4">
    <source>
        <dbReference type="ARBA" id="ARBA00023125"/>
    </source>
</evidence>
<dbReference type="GO" id="GO:0005634">
    <property type="term" value="C:nucleus"/>
    <property type="evidence" value="ECO:0007669"/>
    <property type="project" value="UniProtKB-SubCell"/>
</dbReference>
<sequence length="376" mass="42358">MMGGNPSWWSMQSELRSTSDHIHHNNHPHEEVTNNNLFISQTHPSNNNSMLPTHVHHQFLHDHHHHAQEFPHHSWSQLLLGGMSNEQEEERFSHFQTSMIRDVKSEVNSQSNNNNINNNNININNSNLYGNQYHHEDHNQQESSLGTTSSWTQLMPTSSPKSCVTTLNNNNKTNDNDNISKNNNYNNDNDSMLDFSTNKRSLQSENHQHVDYTTSECNSNVIGSVPKKPRVQPSSNPPLKVRKEKLGDRITSLHQLVSPFGKTDTASVLLEAIGYIRFLQGQIEALSSPYLGSNNASIKNSHSIHGERNCLFPDHPGQLLNDSCMKRREATDQEEKQGAKKDLKSRGLCLVPISCTQLVGSENGADYWAQSLGGGF</sequence>
<evidence type="ECO:0000256" key="6">
    <source>
        <dbReference type="ARBA" id="ARBA00023242"/>
    </source>
</evidence>
<dbReference type="GO" id="GO:0000978">
    <property type="term" value="F:RNA polymerase II cis-regulatory region sequence-specific DNA binding"/>
    <property type="evidence" value="ECO:0007669"/>
    <property type="project" value="TreeGrafter"/>
</dbReference>
<keyword evidence="10" id="KW-1185">Reference proteome</keyword>
<accession>A0AAW1GSV7</accession>
<dbReference type="GO" id="GO:0046983">
    <property type="term" value="F:protein dimerization activity"/>
    <property type="evidence" value="ECO:0007669"/>
    <property type="project" value="InterPro"/>
</dbReference>
<comment type="subunit">
    <text evidence="2">Homodimer.</text>
</comment>
<dbReference type="Proteomes" id="UP001443914">
    <property type="component" value="Unassembled WGS sequence"/>
</dbReference>
<dbReference type="PROSITE" id="PS50888">
    <property type="entry name" value="BHLH"/>
    <property type="match status" value="1"/>
</dbReference>
<evidence type="ECO:0000256" key="7">
    <source>
        <dbReference type="SAM" id="MobiDB-lite"/>
    </source>
</evidence>
<evidence type="ECO:0000256" key="2">
    <source>
        <dbReference type="ARBA" id="ARBA00011738"/>
    </source>
</evidence>
<gene>
    <name evidence="9" type="ORF">RND81_14G160400</name>
</gene>
<dbReference type="PANTHER" id="PTHR16223">
    <property type="entry name" value="TRANSCRIPTION FACTOR BHLH83-RELATED"/>
    <property type="match status" value="1"/>
</dbReference>
<keyword evidence="3" id="KW-0805">Transcription regulation</keyword>
<evidence type="ECO:0000313" key="10">
    <source>
        <dbReference type="Proteomes" id="UP001443914"/>
    </source>
</evidence>
<feature type="region of interest" description="Disordered" evidence="7">
    <location>
        <begin position="218"/>
        <end position="239"/>
    </location>
</feature>
<comment type="subcellular location">
    <subcellularLocation>
        <location evidence="1">Nucleus</location>
    </subcellularLocation>
</comment>
<dbReference type="FunFam" id="4.10.280.10:FF:000032">
    <property type="entry name" value="Transcription factor bHLH123 family"/>
    <property type="match status" value="1"/>
</dbReference>
<name>A0AAW1GSV7_SAPOF</name>
<protein>
    <recommendedName>
        <fullName evidence="8">BHLH domain-containing protein</fullName>
    </recommendedName>
</protein>
<feature type="compositionally biased region" description="Polar residues" evidence="7">
    <location>
        <begin position="141"/>
        <end position="167"/>
    </location>
</feature>
<evidence type="ECO:0000259" key="8">
    <source>
        <dbReference type="PROSITE" id="PS50888"/>
    </source>
</evidence>
<dbReference type="CDD" id="cd11393">
    <property type="entry name" value="bHLH_AtbHLH_like"/>
    <property type="match status" value="1"/>
</dbReference>
<feature type="domain" description="BHLH" evidence="8">
    <location>
        <begin position="230"/>
        <end position="279"/>
    </location>
</feature>
<dbReference type="InterPro" id="IPR045843">
    <property type="entry name" value="IND-like"/>
</dbReference>
<dbReference type="GO" id="GO:0000981">
    <property type="term" value="F:DNA-binding transcription factor activity, RNA polymerase II-specific"/>
    <property type="evidence" value="ECO:0007669"/>
    <property type="project" value="TreeGrafter"/>
</dbReference>
<dbReference type="InterPro" id="IPR045239">
    <property type="entry name" value="bHLH95_bHLH"/>
</dbReference>
<keyword evidence="5" id="KW-0804">Transcription</keyword>
<comment type="caution">
    <text evidence="9">The sequence shown here is derived from an EMBL/GenBank/DDBJ whole genome shotgun (WGS) entry which is preliminary data.</text>
</comment>
<dbReference type="PANTHER" id="PTHR16223:SF53">
    <property type="entry name" value="TRANSCRIPTION FACTOR BHLH68-LIKE"/>
    <property type="match status" value="1"/>
</dbReference>
<organism evidence="9 10">
    <name type="scientific">Saponaria officinalis</name>
    <name type="common">Common soapwort</name>
    <name type="synonym">Lychnis saponaria</name>
    <dbReference type="NCBI Taxonomy" id="3572"/>
    <lineage>
        <taxon>Eukaryota</taxon>
        <taxon>Viridiplantae</taxon>
        <taxon>Streptophyta</taxon>
        <taxon>Embryophyta</taxon>
        <taxon>Tracheophyta</taxon>
        <taxon>Spermatophyta</taxon>
        <taxon>Magnoliopsida</taxon>
        <taxon>eudicotyledons</taxon>
        <taxon>Gunneridae</taxon>
        <taxon>Pentapetalae</taxon>
        <taxon>Caryophyllales</taxon>
        <taxon>Caryophyllaceae</taxon>
        <taxon>Caryophylleae</taxon>
        <taxon>Saponaria</taxon>
    </lineage>
</organism>
<dbReference type="EMBL" id="JBDFQZ010000014">
    <property type="protein sequence ID" value="KAK9666098.1"/>
    <property type="molecule type" value="Genomic_DNA"/>
</dbReference>
<evidence type="ECO:0000256" key="5">
    <source>
        <dbReference type="ARBA" id="ARBA00023163"/>
    </source>
</evidence>
<dbReference type="SUPFAM" id="SSF47459">
    <property type="entry name" value="HLH, helix-loop-helix DNA-binding domain"/>
    <property type="match status" value="1"/>
</dbReference>